<evidence type="ECO:0000313" key="3">
    <source>
        <dbReference type="EMBL" id="DAF43480.1"/>
    </source>
</evidence>
<dbReference type="InterPro" id="IPR056906">
    <property type="entry name" value="ORF2/G2P_dom"/>
</dbReference>
<evidence type="ECO:0000259" key="2">
    <source>
        <dbReference type="Pfam" id="PF23343"/>
    </source>
</evidence>
<dbReference type="Pfam" id="PF23343">
    <property type="entry name" value="REP_ORF2-G2P"/>
    <property type="match status" value="1"/>
</dbReference>
<name>A0A8S5RXT3_9CAUD</name>
<sequence>MPWRRPSHYPWPQPPRRRALPDAHRNLHLPSDWRRTTISRVIELRAGNRVRAIELASRPPQSGGRAARQFETSLVQEAVNIKTACMRLEFLLYANFSPQDWFVTLTYDDAHLPPNYEAARKNAPAYFRKVREARRIRAMPFGYIYVMEGMHGDHRIHHHFVIHRADGDEMLVRHFWQKGAVDIRTIEDFGGYRKLARYLTKEPRKTGKRRVGQRMWTPSKGLIKPERMDVELPPGAHYLPPIGAVPFEGEKFPERIDNTFGSYVLYDFEIPEN</sequence>
<feature type="domain" description="Replication-associated protein ORF2/G2P" evidence="2">
    <location>
        <begin position="100"/>
        <end position="202"/>
    </location>
</feature>
<protein>
    <submittedName>
        <fullName evidence="3">Replication associated protein</fullName>
    </submittedName>
</protein>
<feature type="region of interest" description="Disordered" evidence="1">
    <location>
        <begin position="1"/>
        <end position="23"/>
    </location>
</feature>
<accession>A0A8S5RXT3</accession>
<proteinExistence type="predicted"/>
<reference evidence="3" key="1">
    <citation type="journal article" date="2021" name="Proc. Natl. Acad. Sci. U.S.A.">
        <title>A Catalog of Tens of Thousands of Viruses from Human Metagenomes Reveals Hidden Associations with Chronic Diseases.</title>
        <authorList>
            <person name="Tisza M.J."/>
            <person name="Buck C.B."/>
        </authorList>
    </citation>
    <scope>NUCLEOTIDE SEQUENCE</scope>
    <source>
        <strain evidence="3">CtKFg29</strain>
    </source>
</reference>
<dbReference type="EMBL" id="BK032507">
    <property type="protein sequence ID" value="DAF43480.1"/>
    <property type="molecule type" value="Genomic_DNA"/>
</dbReference>
<organism evidence="3">
    <name type="scientific">Myoviridae sp. ctKFg29</name>
    <dbReference type="NCBI Taxonomy" id="2827675"/>
    <lineage>
        <taxon>Viruses</taxon>
        <taxon>Duplodnaviria</taxon>
        <taxon>Heunggongvirae</taxon>
        <taxon>Uroviricota</taxon>
        <taxon>Caudoviricetes</taxon>
    </lineage>
</organism>
<evidence type="ECO:0000256" key="1">
    <source>
        <dbReference type="SAM" id="MobiDB-lite"/>
    </source>
</evidence>